<accession>A0AAD9ZUH8</accession>
<keyword evidence="3" id="KW-1185">Reference proteome</keyword>
<dbReference type="Pfam" id="PF23247">
    <property type="entry name" value="LRR_RPS2"/>
    <property type="match status" value="1"/>
</dbReference>
<dbReference type="Gene3D" id="3.80.10.10">
    <property type="entry name" value="Ribonuclease Inhibitor"/>
    <property type="match status" value="1"/>
</dbReference>
<evidence type="ECO:0000259" key="1">
    <source>
        <dbReference type="Pfam" id="PF23247"/>
    </source>
</evidence>
<dbReference type="InterPro" id="IPR032675">
    <property type="entry name" value="LRR_dom_sf"/>
</dbReference>
<reference evidence="2" key="1">
    <citation type="journal article" date="2023" name="Plant J.">
        <title>Genome sequences and population genomics provide insights into the demographic history, inbreeding, and mutation load of two 'living fossil' tree species of Dipteronia.</title>
        <authorList>
            <person name="Feng Y."/>
            <person name="Comes H.P."/>
            <person name="Chen J."/>
            <person name="Zhu S."/>
            <person name="Lu R."/>
            <person name="Zhang X."/>
            <person name="Li P."/>
            <person name="Qiu J."/>
            <person name="Olsen K.M."/>
            <person name="Qiu Y."/>
        </authorList>
    </citation>
    <scope>NUCLEOTIDE SEQUENCE</scope>
    <source>
        <strain evidence="2">NBL</strain>
    </source>
</reference>
<protein>
    <recommendedName>
        <fullName evidence="1">Disease resistance protein At4g27190-like leucine-rich repeats domain-containing protein</fullName>
    </recommendedName>
</protein>
<gene>
    <name evidence="2" type="ORF">Dsin_024462</name>
</gene>
<evidence type="ECO:0000313" key="3">
    <source>
        <dbReference type="Proteomes" id="UP001281410"/>
    </source>
</evidence>
<name>A0AAD9ZUH8_9ROSI</name>
<dbReference type="AlphaFoldDB" id="A0AAD9ZUH8"/>
<evidence type="ECO:0000313" key="2">
    <source>
        <dbReference type="EMBL" id="KAK3193152.1"/>
    </source>
</evidence>
<dbReference type="Proteomes" id="UP001281410">
    <property type="component" value="Unassembled WGS sequence"/>
</dbReference>
<comment type="caution">
    <text evidence="2">The sequence shown here is derived from an EMBL/GenBank/DDBJ whole genome shotgun (WGS) entry which is preliminary data.</text>
</comment>
<sequence length="117" mass="13655">MILPKLHNLLLIGLPNLTQFSSRNSVEFPTLTQLSVKDCPKLKHIWKKNHSQVMVFRNLKSMKLDNCSSLRYIFTPSVVSGFMQLQEFEIINCAIVKKSSQLKQRRMQPLIRLWKKG</sequence>
<proteinExistence type="predicted"/>
<organism evidence="2 3">
    <name type="scientific">Dipteronia sinensis</name>
    <dbReference type="NCBI Taxonomy" id="43782"/>
    <lineage>
        <taxon>Eukaryota</taxon>
        <taxon>Viridiplantae</taxon>
        <taxon>Streptophyta</taxon>
        <taxon>Embryophyta</taxon>
        <taxon>Tracheophyta</taxon>
        <taxon>Spermatophyta</taxon>
        <taxon>Magnoliopsida</taxon>
        <taxon>eudicotyledons</taxon>
        <taxon>Gunneridae</taxon>
        <taxon>Pentapetalae</taxon>
        <taxon>rosids</taxon>
        <taxon>malvids</taxon>
        <taxon>Sapindales</taxon>
        <taxon>Sapindaceae</taxon>
        <taxon>Hippocastanoideae</taxon>
        <taxon>Acereae</taxon>
        <taxon>Dipteronia</taxon>
    </lineage>
</organism>
<dbReference type="EMBL" id="JANJYJ010000008">
    <property type="protein sequence ID" value="KAK3193152.1"/>
    <property type="molecule type" value="Genomic_DNA"/>
</dbReference>
<dbReference type="InterPro" id="IPR057135">
    <property type="entry name" value="At4g27190-like_LRR"/>
</dbReference>
<dbReference type="SUPFAM" id="SSF52047">
    <property type="entry name" value="RNI-like"/>
    <property type="match status" value="1"/>
</dbReference>
<feature type="domain" description="Disease resistance protein At4g27190-like leucine-rich repeats" evidence="1">
    <location>
        <begin position="24"/>
        <end position="94"/>
    </location>
</feature>